<reference evidence="1 2" key="1">
    <citation type="journal article" date="2016" name="Nat. Commun.">
        <title>Thousands of microbial genomes shed light on interconnected biogeochemical processes in an aquifer system.</title>
        <authorList>
            <person name="Anantharaman K."/>
            <person name="Brown C.T."/>
            <person name="Hug L.A."/>
            <person name="Sharon I."/>
            <person name="Castelle C.J."/>
            <person name="Probst A.J."/>
            <person name="Thomas B.C."/>
            <person name="Singh A."/>
            <person name="Wilkins M.J."/>
            <person name="Karaoz U."/>
            <person name="Brodie E.L."/>
            <person name="Williams K.H."/>
            <person name="Hubbard S.S."/>
            <person name="Banfield J.F."/>
        </authorList>
    </citation>
    <scope>NUCLEOTIDE SEQUENCE [LARGE SCALE GENOMIC DNA]</scope>
</reference>
<accession>A0A1F5E3W1</accession>
<gene>
    <name evidence="1" type="ORF">A2215_04585</name>
</gene>
<proteinExistence type="predicted"/>
<dbReference type="PANTHER" id="PTHR37804">
    <property type="entry name" value="CDAA REGULATORY PROTEIN CDAR"/>
    <property type="match status" value="1"/>
</dbReference>
<dbReference type="InterPro" id="IPR053154">
    <property type="entry name" value="c-di-AMP_regulator"/>
</dbReference>
<organism evidence="1 2">
    <name type="scientific">Candidatus Berkelbacteria bacterium RIFOXYA2_FULL_43_10</name>
    <dbReference type="NCBI Taxonomy" id="1797472"/>
    <lineage>
        <taxon>Bacteria</taxon>
        <taxon>Candidatus Berkelbacteria</taxon>
    </lineage>
</organism>
<sequence length="409" mass="43206">MLRRITKFIKNFFKNNTGPKVVALVVAAILWIYVSSTQSTAGKFPGSITLRSTNTPPGLVAIYDQSSVDVEIMADPADWKKLSADSFSATVDLNGLSEGTYQLEISVTCSIPDVKITKVNPAKTYVSLERIITKSANINVSSEGSPAEGLAVGEVALDPETVEVSGASSIVNNLTEASALLVLNGESNDFEKSLRVFAKDDTGNEIKGLIFTPEYINTKIDLIKASNSKTVGIKVVTSGTPKQGYYVSNVATTPPTIDITGSASAISAVNYLETEKVDIGDISTTIEQSVSLNIPNGVAISTSNGSRVRVTISFAESETSKSVTVKINANNLNDSLRMTYAPTDIKVVISGSASAIAKVGQSIEYNLDMNGKGAGQYSQLLSTSNLTLPNGISALNIIPNTITVTLESK</sequence>
<dbReference type="AlphaFoldDB" id="A0A1F5E3W1"/>
<dbReference type="Pfam" id="PF07949">
    <property type="entry name" value="YbbR"/>
    <property type="match status" value="2"/>
</dbReference>
<dbReference type="Proteomes" id="UP000178583">
    <property type="component" value="Unassembled WGS sequence"/>
</dbReference>
<name>A0A1F5E3W1_9BACT</name>
<dbReference type="Gene3D" id="2.170.120.40">
    <property type="entry name" value="YbbR-like domain"/>
    <property type="match status" value="2"/>
</dbReference>
<dbReference type="Gene3D" id="2.170.120.30">
    <property type="match status" value="2"/>
</dbReference>
<protein>
    <submittedName>
        <fullName evidence="1">Uncharacterized protein</fullName>
    </submittedName>
</protein>
<dbReference type="EMBL" id="MEZY01000056">
    <property type="protein sequence ID" value="OGD62010.1"/>
    <property type="molecule type" value="Genomic_DNA"/>
</dbReference>
<evidence type="ECO:0000313" key="2">
    <source>
        <dbReference type="Proteomes" id="UP000178583"/>
    </source>
</evidence>
<comment type="caution">
    <text evidence="1">The sequence shown here is derived from an EMBL/GenBank/DDBJ whole genome shotgun (WGS) entry which is preliminary data.</text>
</comment>
<evidence type="ECO:0000313" key="1">
    <source>
        <dbReference type="EMBL" id="OGD62010.1"/>
    </source>
</evidence>
<dbReference type="PANTHER" id="PTHR37804:SF1">
    <property type="entry name" value="CDAA REGULATORY PROTEIN CDAR"/>
    <property type="match status" value="1"/>
</dbReference>
<dbReference type="InterPro" id="IPR012505">
    <property type="entry name" value="YbbR"/>
</dbReference>